<dbReference type="VEuPathDB" id="FungiDB:RhiirFUN_004216"/>
<feature type="region of interest" description="Disordered" evidence="1">
    <location>
        <begin position="34"/>
        <end position="58"/>
    </location>
</feature>
<sequence length="122" mass="13976">MEESQGYNFLKDHITLTNTGRLNIGLGQELVQNPKVQRPKPPPVKDEPISHQGRPNGLHHGLLPLKTSHMENFSRQHTSPILYAEHWISKQIDTMDQNLAPRKTQFYLVKVVPCIIPNILVR</sequence>
<gene>
    <name evidence="2" type="ORF">RhiirA4_529109</name>
</gene>
<keyword evidence="3" id="KW-1185">Reference proteome</keyword>
<dbReference type="Proteomes" id="UP000234323">
    <property type="component" value="Unassembled WGS sequence"/>
</dbReference>
<protein>
    <submittedName>
        <fullName evidence="2">Uncharacterized protein</fullName>
    </submittedName>
</protein>
<organism evidence="2 3">
    <name type="scientific">Rhizophagus irregularis</name>
    <dbReference type="NCBI Taxonomy" id="588596"/>
    <lineage>
        <taxon>Eukaryota</taxon>
        <taxon>Fungi</taxon>
        <taxon>Fungi incertae sedis</taxon>
        <taxon>Mucoromycota</taxon>
        <taxon>Glomeromycotina</taxon>
        <taxon>Glomeromycetes</taxon>
        <taxon>Glomerales</taxon>
        <taxon>Glomeraceae</taxon>
        <taxon>Rhizophagus</taxon>
    </lineage>
</organism>
<evidence type="ECO:0000313" key="3">
    <source>
        <dbReference type="Proteomes" id="UP000234323"/>
    </source>
</evidence>
<accession>A0A2I1GTI5</accession>
<comment type="caution">
    <text evidence="2">The sequence shown here is derived from an EMBL/GenBank/DDBJ whole genome shotgun (WGS) entry which is preliminary data.</text>
</comment>
<reference evidence="2 3" key="1">
    <citation type="submission" date="2015-10" db="EMBL/GenBank/DDBJ databases">
        <title>Genome analyses suggest a sexual origin of heterokaryosis in a supposedly ancient asexual fungus.</title>
        <authorList>
            <person name="Ropars J."/>
            <person name="Sedzielewska K."/>
            <person name="Noel J."/>
            <person name="Charron P."/>
            <person name="Farinelli L."/>
            <person name="Marton T."/>
            <person name="Kruger M."/>
            <person name="Pelin A."/>
            <person name="Brachmann A."/>
            <person name="Corradi N."/>
        </authorList>
    </citation>
    <scope>NUCLEOTIDE SEQUENCE [LARGE SCALE GENOMIC DNA]</scope>
    <source>
        <strain evidence="2 3">A4</strain>
    </source>
</reference>
<evidence type="ECO:0000313" key="2">
    <source>
        <dbReference type="EMBL" id="PKY49960.1"/>
    </source>
</evidence>
<proteinExistence type="predicted"/>
<dbReference type="VEuPathDB" id="FungiDB:RhiirA1_460188"/>
<name>A0A2I1GTI5_9GLOM</name>
<evidence type="ECO:0000256" key="1">
    <source>
        <dbReference type="SAM" id="MobiDB-lite"/>
    </source>
</evidence>
<dbReference type="EMBL" id="LLXI01000805">
    <property type="protein sequence ID" value="PKY49960.1"/>
    <property type="molecule type" value="Genomic_DNA"/>
</dbReference>
<dbReference type="AlphaFoldDB" id="A0A2I1GTI5"/>